<keyword evidence="2" id="KW-1185">Reference proteome</keyword>
<accession>A0ACC7SB52</accession>
<proteinExistence type="predicted"/>
<gene>
    <name evidence="1" type="ORF">FJR39_20755</name>
</gene>
<dbReference type="Proteomes" id="UP001517388">
    <property type="component" value="Unassembled WGS sequence"/>
</dbReference>
<evidence type="ECO:0000313" key="2">
    <source>
        <dbReference type="Proteomes" id="UP001517388"/>
    </source>
</evidence>
<sequence length="67" mass="7503">MEVQIVKKACKGILNKQPLELNLEVLFISSLVIGHWSLVIGHWSLVIGENDSSFFFLLSSFLLTPDS</sequence>
<protein>
    <submittedName>
        <fullName evidence="1">Uncharacterized protein</fullName>
    </submittedName>
</protein>
<comment type="caution">
    <text evidence="1">The sequence shown here is derived from an EMBL/GenBank/DDBJ whole genome shotgun (WGS) entry which is preliminary data.</text>
</comment>
<reference evidence="2" key="1">
    <citation type="journal article" date="2020" name="Toxins">
        <title>Phylogenomic Analysis of Secondary Metabolism in the Toxic Cyanobacterial Genera Anabaena, Dolichospermum and Aphanizomenon.</title>
        <authorList>
            <person name="Oesterholm J."/>
            <person name="Popin R.V."/>
            <person name="Fewer D.P."/>
            <person name="Sivonen K."/>
        </authorList>
    </citation>
    <scope>NUCLEOTIDE SEQUENCE [LARGE SCALE GENOMIC DNA]</scope>
    <source>
        <strain evidence="2">UHCC 0037</strain>
    </source>
</reference>
<evidence type="ECO:0000313" key="1">
    <source>
        <dbReference type="EMBL" id="MTJ45416.1"/>
    </source>
</evidence>
<name>A0ACC7SB52_DOLFA</name>
<organism evidence="1 2">
    <name type="scientific">Dolichospermum flos-aquae UHCC 0037</name>
    <dbReference type="NCBI Taxonomy" id="2590026"/>
    <lineage>
        <taxon>Bacteria</taxon>
        <taxon>Bacillati</taxon>
        <taxon>Cyanobacteriota</taxon>
        <taxon>Cyanophyceae</taxon>
        <taxon>Nostocales</taxon>
        <taxon>Aphanizomenonaceae</taxon>
        <taxon>Dolichospermum</taxon>
    </lineage>
</organism>
<dbReference type="EMBL" id="VILF01000005">
    <property type="protein sequence ID" value="MTJ45416.1"/>
    <property type="molecule type" value="Genomic_DNA"/>
</dbReference>